<dbReference type="HOGENOM" id="CLU_013985_40_1_3"/>
<dbReference type="eggNOG" id="COG1670">
    <property type="taxonomic scope" value="Bacteria"/>
</dbReference>
<dbReference type="InterPro" id="IPR000182">
    <property type="entry name" value="GNAT_dom"/>
</dbReference>
<dbReference type="FunFam" id="3.40.630.30:FF:000005">
    <property type="entry name" value="Ribosomal protein alanine acetyltransferase"/>
    <property type="match status" value="1"/>
</dbReference>
<feature type="domain" description="N-acetyltransferase" evidence="4">
    <location>
        <begin position="31"/>
        <end position="192"/>
    </location>
</feature>
<keyword evidence="1" id="KW-0808">Transferase</keyword>
<dbReference type="GO" id="GO:0005737">
    <property type="term" value="C:cytoplasm"/>
    <property type="evidence" value="ECO:0000318"/>
    <property type="project" value="GO_Central"/>
</dbReference>
<evidence type="ECO:0000313" key="5">
    <source>
        <dbReference type="EMBL" id="BAC90171.1"/>
    </source>
</evidence>
<organism evidence="5 6">
    <name type="scientific">Gloeobacter violaceus (strain ATCC 29082 / PCC 7421)</name>
    <dbReference type="NCBI Taxonomy" id="251221"/>
    <lineage>
        <taxon>Bacteria</taxon>
        <taxon>Bacillati</taxon>
        <taxon>Cyanobacteriota</taxon>
        <taxon>Cyanophyceae</taxon>
        <taxon>Gloeobacterales</taxon>
        <taxon>Gloeobacteraceae</taxon>
        <taxon>Gloeobacter</taxon>
    </lineage>
</organism>
<dbReference type="AlphaFoldDB" id="Q7NIF3"/>
<dbReference type="PhylomeDB" id="Q7NIF3"/>
<dbReference type="Proteomes" id="UP000000557">
    <property type="component" value="Chromosome"/>
</dbReference>
<dbReference type="InterPro" id="IPR016181">
    <property type="entry name" value="Acyl_CoA_acyltransferase"/>
</dbReference>
<proteinExistence type="inferred from homology"/>
<dbReference type="PANTHER" id="PTHR43792">
    <property type="entry name" value="GNAT FAMILY, PUTATIVE (AFU_ORTHOLOGUE AFUA_3G00765)-RELATED-RELATED"/>
    <property type="match status" value="1"/>
</dbReference>
<evidence type="ECO:0000256" key="3">
    <source>
        <dbReference type="ARBA" id="ARBA00038502"/>
    </source>
</evidence>
<dbReference type="PROSITE" id="PS51186">
    <property type="entry name" value="GNAT"/>
    <property type="match status" value="1"/>
</dbReference>
<dbReference type="EMBL" id="BA000045">
    <property type="protein sequence ID" value="BAC90171.1"/>
    <property type="molecule type" value="Genomic_DNA"/>
</dbReference>
<evidence type="ECO:0000259" key="4">
    <source>
        <dbReference type="PROSITE" id="PS51186"/>
    </source>
</evidence>
<evidence type="ECO:0000256" key="2">
    <source>
        <dbReference type="ARBA" id="ARBA00023315"/>
    </source>
</evidence>
<reference evidence="5 6" key="2">
    <citation type="journal article" date="2003" name="DNA Res.">
        <title>Complete genome structure of Gloeobacter violaceus PCC 7421, a cyanobacterium that lacks thylakoids (supplement).</title>
        <authorList>
            <person name="Nakamura Y."/>
            <person name="Kaneko T."/>
            <person name="Sato S."/>
            <person name="Mimuro M."/>
            <person name="Miyashita H."/>
            <person name="Tsuchiya T."/>
            <person name="Sasamoto S."/>
            <person name="Watanabe A."/>
            <person name="Kawashima K."/>
            <person name="Kishida Y."/>
            <person name="Kiyokawa C."/>
            <person name="Kohara M."/>
            <person name="Matsumoto M."/>
            <person name="Matsuno A."/>
            <person name="Nakazaki N."/>
            <person name="Shimpo S."/>
            <person name="Takeuchi C."/>
            <person name="Yamada M."/>
            <person name="Tabata S."/>
        </authorList>
    </citation>
    <scope>NUCLEOTIDE SEQUENCE [LARGE SCALE GENOMIC DNA]</scope>
    <source>
        <strain evidence="6">ATCC 29082 / PCC 7421</strain>
    </source>
</reference>
<comment type="similarity">
    <text evidence="3">Belongs to the acetyltransferase family. RimJ subfamily.</text>
</comment>
<dbReference type="Gene3D" id="3.40.630.30">
    <property type="match status" value="1"/>
</dbReference>
<sequence length="199" mass="22439">MLASRVAMDPLACVLETPRLLLSVPGPDFAPRFAAFYRHNREHLATWDPPYPPQFYTEEHWRTKLADEQANYLAGTQLRLVLLARAAPDEPLVGFCNFSQIVRKAFQACYLGYSLDKQAVGRGLMSEGLAEAIAYVFGTLGLHRIMANYLPTNVRSGRLLRRLGFVVEGYARNYLFIDGQWRDHILTSLTNPAPADPQL</sequence>
<keyword evidence="6" id="KW-1185">Reference proteome</keyword>
<dbReference type="SUPFAM" id="SSF55729">
    <property type="entry name" value="Acyl-CoA N-acyltransferases (Nat)"/>
    <property type="match status" value="1"/>
</dbReference>
<protein>
    <submittedName>
        <fullName evidence="5">Ribosomal-protein-alanine N-acetyltransferase</fullName>
    </submittedName>
</protein>
<dbReference type="Pfam" id="PF13302">
    <property type="entry name" value="Acetyltransf_3"/>
    <property type="match status" value="1"/>
</dbReference>
<name>Q7NIF3_GLOVI</name>
<dbReference type="EnsemblBacteria" id="BAC90171">
    <property type="protein sequence ID" value="BAC90171"/>
    <property type="gene ID" value="BAC90171"/>
</dbReference>
<dbReference type="GO" id="GO:0008999">
    <property type="term" value="F:protein-N-terminal-alanine acetyltransferase activity"/>
    <property type="evidence" value="ECO:0000318"/>
    <property type="project" value="GO_Central"/>
</dbReference>
<gene>
    <name evidence="5" type="ordered locus">glr2230</name>
</gene>
<dbReference type="KEGG" id="gvi:glr2230"/>
<evidence type="ECO:0000313" key="6">
    <source>
        <dbReference type="Proteomes" id="UP000000557"/>
    </source>
</evidence>
<dbReference type="PANTHER" id="PTHR43792:SF8">
    <property type="entry name" value="[RIBOSOMAL PROTEIN US5]-ALANINE N-ACETYLTRANSFERASE"/>
    <property type="match status" value="1"/>
</dbReference>
<accession>Q7NIF3</accession>
<dbReference type="InParanoid" id="Q7NIF3"/>
<dbReference type="STRING" id="251221.gene:10759725"/>
<keyword evidence="2" id="KW-0012">Acyltransferase</keyword>
<dbReference type="PATRIC" id="fig|251221.4.peg.2263"/>
<evidence type="ECO:0000256" key="1">
    <source>
        <dbReference type="ARBA" id="ARBA00022679"/>
    </source>
</evidence>
<dbReference type="OrthoDB" id="9795206at2"/>
<reference evidence="5 6" key="1">
    <citation type="journal article" date="2003" name="DNA Res.">
        <title>Complete genome structure of Gloeobacter violaceus PCC 7421, a cyanobacterium that lacks thylakoids.</title>
        <authorList>
            <person name="Nakamura Y."/>
            <person name="Kaneko T."/>
            <person name="Sato S."/>
            <person name="Mimuro M."/>
            <person name="Miyashita H."/>
            <person name="Tsuchiya T."/>
            <person name="Sasamoto S."/>
            <person name="Watanabe A."/>
            <person name="Kawashima K."/>
            <person name="Kishida Y."/>
            <person name="Kiyokawa C."/>
            <person name="Kohara M."/>
            <person name="Matsumoto M."/>
            <person name="Matsuno A."/>
            <person name="Nakazaki N."/>
            <person name="Shimpo S."/>
            <person name="Takeuchi C."/>
            <person name="Yamada M."/>
            <person name="Tabata S."/>
        </authorList>
    </citation>
    <scope>NUCLEOTIDE SEQUENCE [LARGE SCALE GENOMIC DNA]</scope>
    <source>
        <strain evidence="6">ATCC 29082 / PCC 7421</strain>
    </source>
</reference>
<dbReference type="InterPro" id="IPR051531">
    <property type="entry name" value="N-acetyltransferase"/>
</dbReference>